<dbReference type="CDD" id="cd01392">
    <property type="entry name" value="HTH_LacI"/>
    <property type="match status" value="1"/>
</dbReference>
<dbReference type="RefSeq" id="WP_054759158.1">
    <property type="nucleotide sequence ID" value="NZ_AYYR01000009.1"/>
</dbReference>
<dbReference type="Gene3D" id="1.10.260.40">
    <property type="entry name" value="lambda repressor-like DNA-binding domains"/>
    <property type="match status" value="1"/>
</dbReference>
<protein>
    <submittedName>
        <fullName evidence="5">LacI family transcriptional regulator</fullName>
    </submittedName>
</protein>
<dbReference type="Pfam" id="PF13407">
    <property type="entry name" value="Peripla_BP_4"/>
    <property type="match status" value="1"/>
</dbReference>
<evidence type="ECO:0000256" key="3">
    <source>
        <dbReference type="ARBA" id="ARBA00023163"/>
    </source>
</evidence>
<dbReference type="InterPro" id="IPR025997">
    <property type="entry name" value="SBP_2_dom"/>
</dbReference>
<evidence type="ECO:0000259" key="4">
    <source>
        <dbReference type="PROSITE" id="PS50932"/>
    </source>
</evidence>
<dbReference type="PANTHER" id="PTHR30146">
    <property type="entry name" value="LACI-RELATED TRANSCRIPTIONAL REPRESSOR"/>
    <property type="match status" value="1"/>
</dbReference>
<reference evidence="5 6" key="1">
    <citation type="journal article" date="2015" name="Genome Announc.">
        <title>Expanding the biotechnology potential of lactobacilli through comparative genomics of 213 strains and associated genera.</title>
        <authorList>
            <person name="Sun Z."/>
            <person name="Harris H.M."/>
            <person name="McCann A."/>
            <person name="Guo C."/>
            <person name="Argimon S."/>
            <person name="Zhang W."/>
            <person name="Yang X."/>
            <person name="Jeffery I.B."/>
            <person name="Cooney J.C."/>
            <person name="Kagawa T.F."/>
            <person name="Liu W."/>
            <person name="Song Y."/>
            <person name="Salvetti E."/>
            <person name="Wrobel A."/>
            <person name="Rasinkangas P."/>
            <person name="Parkhill J."/>
            <person name="Rea M.C."/>
            <person name="O'Sullivan O."/>
            <person name="Ritari J."/>
            <person name="Douillard F.P."/>
            <person name="Paul Ross R."/>
            <person name="Yang R."/>
            <person name="Briner A.E."/>
            <person name="Felis G.E."/>
            <person name="de Vos W.M."/>
            <person name="Barrangou R."/>
            <person name="Klaenhammer T.R."/>
            <person name="Caufield P.W."/>
            <person name="Cui Y."/>
            <person name="Zhang H."/>
            <person name="O'Toole P.W."/>
        </authorList>
    </citation>
    <scope>NUCLEOTIDE SEQUENCE [LARGE SCALE GENOMIC DNA]</scope>
    <source>
        <strain evidence="5 6">DSM 20515</strain>
    </source>
</reference>
<dbReference type="AlphaFoldDB" id="A0A0R2BP27"/>
<dbReference type="STRING" id="33960.TY91_01700"/>
<dbReference type="EMBL" id="AYYR01000009">
    <property type="protein sequence ID" value="KRM77574.1"/>
    <property type="molecule type" value="Genomic_DNA"/>
</dbReference>
<sequence length="320" mass="35856">MVTIRDIAKRAGVSVSTASRALNNHPKISQKTRDKIQALADEMGYMPNYNAKNLTNGVSNAIGVVFPPGELSPASNPFYVDILMGINEELRARNGVLSVAIANTMAELTANVESLISQGLIRYFVLLYSKSNDPVIKLLRAQKVNYVVIGDPNADDECYVNNDNQLAGQKAGEYLIHKFETKRTLFVESDPEQGFERKRRMGFQKAMAAAEVPTEVLKLPKQSEFRLDQAVAQFLTTRSTIEGIVTTDDALGLMIYQLLWRQLNRDVPLISFNRNRSNNFLMGESVRFVELYPQSMGAAAVRVLFDPQKRSEMIPFTIER</sequence>
<proteinExistence type="predicted"/>
<keyword evidence="3" id="KW-0804">Transcription</keyword>
<keyword evidence="2" id="KW-0238">DNA-binding</keyword>
<feature type="domain" description="HTH lacI-type" evidence="4">
    <location>
        <begin position="2"/>
        <end position="56"/>
    </location>
</feature>
<dbReference type="PANTHER" id="PTHR30146:SF109">
    <property type="entry name" value="HTH-TYPE TRANSCRIPTIONAL REGULATOR GALS"/>
    <property type="match status" value="1"/>
</dbReference>
<accession>A0A0R2BP27</accession>
<dbReference type="Gene3D" id="3.40.50.2300">
    <property type="match status" value="2"/>
</dbReference>
<dbReference type="Proteomes" id="UP000051845">
    <property type="component" value="Unassembled WGS sequence"/>
</dbReference>
<keyword evidence="1" id="KW-0805">Transcription regulation</keyword>
<dbReference type="PROSITE" id="PS50932">
    <property type="entry name" value="HTH_LACI_2"/>
    <property type="match status" value="1"/>
</dbReference>
<evidence type="ECO:0000313" key="6">
    <source>
        <dbReference type="Proteomes" id="UP000051845"/>
    </source>
</evidence>
<evidence type="ECO:0000256" key="1">
    <source>
        <dbReference type="ARBA" id="ARBA00023015"/>
    </source>
</evidence>
<dbReference type="PRINTS" id="PR00036">
    <property type="entry name" value="HTHLACI"/>
</dbReference>
<dbReference type="InterPro" id="IPR000843">
    <property type="entry name" value="HTH_LacI"/>
</dbReference>
<evidence type="ECO:0000313" key="5">
    <source>
        <dbReference type="EMBL" id="KRM77574.1"/>
    </source>
</evidence>
<gene>
    <name evidence="5" type="ORF">FC82_GL002930</name>
</gene>
<dbReference type="GO" id="GO:0003700">
    <property type="term" value="F:DNA-binding transcription factor activity"/>
    <property type="evidence" value="ECO:0007669"/>
    <property type="project" value="TreeGrafter"/>
</dbReference>
<name>A0A0R2BP27_SECCO</name>
<organism evidence="5 6">
    <name type="scientific">Secundilactobacillus collinoides DSM 20515 = JCM 1123</name>
    <dbReference type="NCBI Taxonomy" id="1423733"/>
    <lineage>
        <taxon>Bacteria</taxon>
        <taxon>Bacillati</taxon>
        <taxon>Bacillota</taxon>
        <taxon>Bacilli</taxon>
        <taxon>Lactobacillales</taxon>
        <taxon>Lactobacillaceae</taxon>
        <taxon>Secundilactobacillus</taxon>
    </lineage>
</organism>
<dbReference type="InterPro" id="IPR028082">
    <property type="entry name" value="Peripla_BP_I"/>
</dbReference>
<dbReference type="PATRIC" id="fig|1423733.4.peg.3056"/>
<dbReference type="InterPro" id="IPR010982">
    <property type="entry name" value="Lambda_DNA-bd_dom_sf"/>
</dbReference>
<dbReference type="SUPFAM" id="SSF47413">
    <property type="entry name" value="lambda repressor-like DNA-binding domains"/>
    <property type="match status" value="1"/>
</dbReference>
<dbReference type="GO" id="GO:0000976">
    <property type="term" value="F:transcription cis-regulatory region binding"/>
    <property type="evidence" value="ECO:0007669"/>
    <property type="project" value="TreeGrafter"/>
</dbReference>
<dbReference type="SUPFAM" id="SSF53822">
    <property type="entry name" value="Periplasmic binding protein-like I"/>
    <property type="match status" value="1"/>
</dbReference>
<dbReference type="SMART" id="SM00354">
    <property type="entry name" value="HTH_LACI"/>
    <property type="match status" value="1"/>
</dbReference>
<dbReference type="Pfam" id="PF00356">
    <property type="entry name" value="LacI"/>
    <property type="match status" value="1"/>
</dbReference>
<dbReference type="PROSITE" id="PS00356">
    <property type="entry name" value="HTH_LACI_1"/>
    <property type="match status" value="1"/>
</dbReference>
<comment type="caution">
    <text evidence="5">The sequence shown here is derived from an EMBL/GenBank/DDBJ whole genome shotgun (WGS) entry which is preliminary data.</text>
</comment>
<evidence type="ECO:0000256" key="2">
    <source>
        <dbReference type="ARBA" id="ARBA00023125"/>
    </source>
</evidence>